<comment type="caution">
    <text evidence="10">The sequence shown here is derived from an EMBL/GenBank/DDBJ whole genome shotgun (WGS) entry which is preliminary data.</text>
</comment>
<dbReference type="InterPro" id="IPR001915">
    <property type="entry name" value="Peptidase_M48"/>
</dbReference>
<feature type="transmembrane region" description="Helical" evidence="7">
    <location>
        <begin position="177"/>
        <end position="196"/>
    </location>
</feature>
<evidence type="ECO:0000256" key="5">
    <source>
        <dbReference type="ARBA" id="ARBA00023049"/>
    </source>
</evidence>
<keyword evidence="1 6" id="KW-0645">Protease</keyword>
<sequence length="419" mass="46610">MNSVSFSVFFIGFLLISVCLQFWLSARHIRHILSKRDSVPAQFAEKISLAAHQKAADYTVTKTKLGLLMLMLNVPVLLGFTLFGGLQWLSVTIAGITGPGMLYQLSLFAAFALITGVLDLPFAYYSQFVVEEKFGFNKMTRSLFVRDLIKSSLLGAAIGAPLLWLVLTLMASAGELWWLYTWLVWTGFQFLMMLIYPTFIAPLFNRFTPLKDDSLRSRIEGLMARVGFASKGLFVMDGSKRSAHGNAYFSGFGAAKRIVFFDTLIEKLSPAEIEAVLAHELGHFKLRHIVKRISVMFVFSLGFLALLGYLKQQVWFYTGLGVDPLLLAQNDAMALLLFMLVLPVFTFLLSPLAAISSRKHEFEADAFAAKHASAQDLIAALVKMYDDNASTLTPDPLHSAFYDSHPPAAIRIQHLLAAQ</sequence>
<keyword evidence="7" id="KW-0472">Membrane</keyword>
<feature type="transmembrane region" description="Helical" evidence="7">
    <location>
        <begin position="151"/>
        <end position="171"/>
    </location>
</feature>
<dbReference type="InterPro" id="IPR032456">
    <property type="entry name" value="Peptidase_M48_N"/>
</dbReference>
<feature type="transmembrane region" description="Helical" evidence="7">
    <location>
        <begin position="293"/>
        <end position="312"/>
    </location>
</feature>
<dbReference type="Gene3D" id="3.30.2010.10">
    <property type="entry name" value="Metalloproteases ('zincins'), catalytic domain"/>
    <property type="match status" value="1"/>
</dbReference>
<keyword evidence="11" id="KW-1185">Reference proteome</keyword>
<dbReference type="Pfam" id="PF01435">
    <property type="entry name" value="Peptidase_M48"/>
    <property type="match status" value="1"/>
</dbReference>
<evidence type="ECO:0000256" key="1">
    <source>
        <dbReference type="ARBA" id="ARBA00022670"/>
    </source>
</evidence>
<reference evidence="10 11" key="1">
    <citation type="submission" date="2020-08" db="EMBL/GenBank/DDBJ databases">
        <title>Novel species isolated from subtropical streams in China.</title>
        <authorList>
            <person name="Lu H."/>
        </authorList>
    </citation>
    <scope>NUCLEOTIDE SEQUENCE [LARGE SCALE GENOMIC DNA]</scope>
    <source>
        <strain evidence="10 11">CY22W</strain>
    </source>
</reference>
<name>A0ABR7A4T0_9BURK</name>
<comment type="similarity">
    <text evidence="6">Belongs to the peptidase M48 family.</text>
</comment>
<keyword evidence="2" id="KW-0479">Metal-binding</keyword>
<dbReference type="PANTHER" id="PTHR10120">
    <property type="entry name" value="CAAX PRENYL PROTEASE 1"/>
    <property type="match status" value="1"/>
</dbReference>
<dbReference type="Pfam" id="PF16491">
    <property type="entry name" value="Peptidase_M48_N"/>
    <property type="match status" value="1"/>
</dbReference>
<keyword evidence="7" id="KW-0812">Transmembrane</keyword>
<dbReference type="RefSeq" id="WP_186903497.1">
    <property type="nucleotide sequence ID" value="NZ_JACOGD010000004.1"/>
</dbReference>
<keyword evidence="3 6" id="KW-0378">Hydrolase</keyword>
<feature type="transmembrane region" description="Helical" evidence="7">
    <location>
        <begin position="6"/>
        <end position="26"/>
    </location>
</feature>
<protein>
    <submittedName>
        <fullName evidence="10">M48 family metallopeptidase</fullName>
    </submittedName>
</protein>
<gene>
    <name evidence="10" type="ORF">H8K43_08810</name>
</gene>
<keyword evidence="7" id="KW-1133">Transmembrane helix</keyword>
<dbReference type="CDD" id="cd07343">
    <property type="entry name" value="M48A_Zmpste24p_like"/>
    <property type="match status" value="1"/>
</dbReference>
<keyword evidence="5 6" id="KW-0482">Metalloprotease</keyword>
<feature type="transmembrane region" description="Helical" evidence="7">
    <location>
        <begin position="67"/>
        <end position="89"/>
    </location>
</feature>
<feature type="domain" description="CAAX prenyl protease 1 N-terminal" evidence="9">
    <location>
        <begin position="29"/>
        <end position="206"/>
    </location>
</feature>
<proteinExistence type="inferred from homology"/>
<evidence type="ECO:0000256" key="2">
    <source>
        <dbReference type="ARBA" id="ARBA00022723"/>
    </source>
</evidence>
<feature type="transmembrane region" description="Helical" evidence="7">
    <location>
        <begin position="332"/>
        <end position="355"/>
    </location>
</feature>
<feature type="transmembrane region" description="Helical" evidence="7">
    <location>
        <begin position="101"/>
        <end position="130"/>
    </location>
</feature>
<evidence type="ECO:0000259" key="8">
    <source>
        <dbReference type="Pfam" id="PF01435"/>
    </source>
</evidence>
<feature type="domain" description="Peptidase M48" evidence="8">
    <location>
        <begin position="209"/>
        <end position="417"/>
    </location>
</feature>
<dbReference type="EMBL" id="JACOGD010000004">
    <property type="protein sequence ID" value="MBC3931768.1"/>
    <property type="molecule type" value="Genomic_DNA"/>
</dbReference>
<evidence type="ECO:0000259" key="9">
    <source>
        <dbReference type="Pfam" id="PF16491"/>
    </source>
</evidence>
<evidence type="ECO:0000256" key="4">
    <source>
        <dbReference type="ARBA" id="ARBA00022833"/>
    </source>
</evidence>
<organism evidence="10 11">
    <name type="scientific">Undibacterium curvum</name>
    <dbReference type="NCBI Taxonomy" id="2762294"/>
    <lineage>
        <taxon>Bacteria</taxon>
        <taxon>Pseudomonadati</taxon>
        <taxon>Pseudomonadota</taxon>
        <taxon>Betaproteobacteria</taxon>
        <taxon>Burkholderiales</taxon>
        <taxon>Oxalobacteraceae</taxon>
        <taxon>Undibacterium</taxon>
    </lineage>
</organism>
<accession>A0ABR7A4T0</accession>
<evidence type="ECO:0000313" key="11">
    <source>
        <dbReference type="Proteomes" id="UP000654304"/>
    </source>
</evidence>
<evidence type="ECO:0000256" key="3">
    <source>
        <dbReference type="ARBA" id="ARBA00022801"/>
    </source>
</evidence>
<evidence type="ECO:0000256" key="6">
    <source>
        <dbReference type="RuleBase" id="RU003983"/>
    </source>
</evidence>
<evidence type="ECO:0000256" key="7">
    <source>
        <dbReference type="SAM" id="Phobius"/>
    </source>
</evidence>
<evidence type="ECO:0000313" key="10">
    <source>
        <dbReference type="EMBL" id="MBC3931768.1"/>
    </source>
</evidence>
<dbReference type="InterPro" id="IPR027057">
    <property type="entry name" value="CAXX_Prtase_1"/>
</dbReference>
<keyword evidence="4 6" id="KW-0862">Zinc</keyword>
<comment type="cofactor">
    <cofactor evidence="6">
        <name>Zn(2+)</name>
        <dbReference type="ChEBI" id="CHEBI:29105"/>
    </cofactor>
    <text evidence="6">Binds 1 zinc ion per subunit.</text>
</comment>
<dbReference type="Proteomes" id="UP000654304">
    <property type="component" value="Unassembled WGS sequence"/>
</dbReference>